<dbReference type="InterPro" id="IPR017583">
    <property type="entry name" value="Tagatose/fructose_Pkinase"/>
</dbReference>
<dbReference type="SUPFAM" id="SSF53613">
    <property type="entry name" value="Ribokinase-like"/>
    <property type="match status" value="1"/>
</dbReference>
<comment type="function">
    <text evidence="11">Catalyzes the ATP-dependent phosphorylation of fructose-l-phosphate to fructose-l,6-bisphosphate.</text>
</comment>
<dbReference type="EMBL" id="JACHEW010000025">
    <property type="protein sequence ID" value="MBB6018217.1"/>
    <property type="molecule type" value="Genomic_DNA"/>
</dbReference>
<evidence type="ECO:0000256" key="8">
    <source>
        <dbReference type="ARBA" id="ARBA00032802"/>
    </source>
</evidence>
<dbReference type="GO" id="GO:0008662">
    <property type="term" value="F:1-phosphofructokinase activity"/>
    <property type="evidence" value="ECO:0007669"/>
    <property type="project" value="UniProtKB-EC"/>
</dbReference>
<dbReference type="PROSITE" id="PS00583">
    <property type="entry name" value="PFKB_KINASES_1"/>
    <property type="match status" value="1"/>
</dbReference>
<evidence type="ECO:0000256" key="11">
    <source>
        <dbReference type="RuleBase" id="RU369061"/>
    </source>
</evidence>
<evidence type="ECO:0000256" key="7">
    <source>
        <dbReference type="ARBA" id="ARBA00022840"/>
    </source>
</evidence>
<dbReference type="InterPro" id="IPR011611">
    <property type="entry name" value="PfkB_dom"/>
</dbReference>
<dbReference type="NCBIfam" id="TIGR03828">
    <property type="entry name" value="pfkB"/>
    <property type="match status" value="1"/>
</dbReference>
<evidence type="ECO:0000256" key="2">
    <source>
        <dbReference type="ARBA" id="ARBA00012131"/>
    </source>
</evidence>
<keyword evidence="4 10" id="KW-0808">Transferase</keyword>
<dbReference type="InterPro" id="IPR022463">
    <property type="entry name" value="1-PFruKinase"/>
</dbReference>
<evidence type="ECO:0000313" key="13">
    <source>
        <dbReference type="EMBL" id="MBB6018217.1"/>
    </source>
</evidence>
<dbReference type="InterPro" id="IPR029056">
    <property type="entry name" value="Ribokinase-like"/>
</dbReference>
<sequence>MSAPSSPGSPSPGPSVVTLTLNPALDLTVQADGWRRGQVNSAQAYQQDAGGKGVNVASFLADWGLSVTVTGLLGAGNPEAFEALFQAKHMHDAFVRVPGLTRVGIKLADGAAQETTDINLPGLAATRGALATLDARLTALMPGRPAFVLAGSLPPGVAADFYARLAAKLRAAGCFVALDTSGPALTAALTAHTLPDLVKPNIHELEAALGRSLDREAEVLAAARELLRRGASVVAVSQGERGALLVSGQDAVRAVPPRVTVHSTVGAGDAMVAGLVSAHREGLNLADAARRATAFSLGAITRLGAHLPPRADLDRFAAQVQIQSAEQVEPA</sequence>
<dbReference type="InterPro" id="IPR002173">
    <property type="entry name" value="Carboh/pur_kinase_PfkB_CS"/>
</dbReference>
<dbReference type="Proteomes" id="UP000629870">
    <property type="component" value="Unassembled WGS sequence"/>
</dbReference>
<keyword evidence="7 11" id="KW-0067">ATP-binding</keyword>
<keyword evidence="5 11" id="KW-0547">Nucleotide-binding</keyword>
<evidence type="ECO:0000256" key="9">
    <source>
        <dbReference type="ARBA" id="ARBA00047745"/>
    </source>
</evidence>
<evidence type="ECO:0000259" key="12">
    <source>
        <dbReference type="Pfam" id="PF00294"/>
    </source>
</evidence>
<dbReference type="PANTHER" id="PTHR46566:SF5">
    <property type="entry name" value="1-PHOSPHOFRUCTOKINASE"/>
    <property type="match status" value="1"/>
</dbReference>
<organism evidence="13 14">
    <name type="scientific">Deinococcus radiopugnans ATCC 19172</name>
    <dbReference type="NCBI Taxonomy" id="585398"/>
    <lineage>
        <taxon>Bacteria</taxon>
        <taxon>Thermotogati</taxon>
        <taxon>Deinococcota</taxon>
        <taxon>Deinococci</taxon>
        <taxon>Deinococcales</taxon>
        <taxon>Deinococcaceae</taxon>
        <taxon>Deinococcus</taxon>
    </lineage>
</organism>
<gene>
    <name evidence="13" type="ORF">HNQ04_003494</name>
</gene>
<dbReference type="NCBIfam" id="TIGR03168">
    <property type="entry name" value="1-PFK"/>
    <property type="match status" value="1"/>
</dbReference>
<keyword evidence="14" id="KW-1185">Reference proteome</keyword>
<evidence type="ECO:0000313" key="14">
    <source>
        <dbReference type="Proteomes" id="UP000629870"/>
    </source>
</evidence>
<reference evidence="13 14" key="1">
    <citation type="submission" date="2020-08" db="EMBL/GenBank/DDBJ databases">
        <title>Genomic Encyclopedia of Type Strains, Phase IV (KMG-IV): sequencing the most valuable type-strain genomes for metagenomic binning, comparative biology and taxonomic classification.</title>
        <authorList>
            <person name="Goeker M."/>
        </authorList>
    </citation>
    <scope>NUCLEOTIDE SEQUENCE [LARGE SCALE GENOMIC DNA]</scope>
    <source>
        <strain evidence="13 14">DSM 12027</strain>
    </source>
</reference>
<comment type="similarity">
    <text evidence="1 11">Belongs to the carbohydrate kinase PfkB family.</text>
</comment>
<protein>
    <recommendedName>
        <fullName evidence="3 11">1-phosphofructokinase</fullName>
        <shortName evidence="11">Fru1PK</shortName>
        <ecNumber evidence="2 11">2.7.1.56</ecNumber>
    </recommendedName>
    <alternativeName>
        <fullName evidence="8 11">Fructose 1-phosphate kinase</fullName>
    </alternativeName>
</protein>
<dbReference type="PANTHER" id="PTHR46566">
    <property type="entry name" value="1-PHOSPHOFRUCTOKINASE-RELATED"/>
    <property type="match status" value="1"/>
</dbReference>
<dbReference type="CDD" id="cd01164">
    <property type="entry name" value="FruK_PfkB_like"/>
    <property type="match status" value="1"/>
</dbReference>
<dbReference type="RefSeq" id="WP_249039183.1">
    <property type="nucleotide sequence ID" value="NZ_JACHEW010000025.1"/>
</dbReference>
<name>A0ABR6NW29_9DEIO</name>
<accession>A0ABR6NW29</accession>
<keyword evidence="6 11" id="KW-0418">Kinase</keyword>
<feature type="domain" description="Carbohydrate kinase PfkB" evidence="12">
    <location>
        <begin position="32"/>
        <end position="307"/>
    </location>
</feature>
<dbReference type="PIRSF" id="PIRSF000535">
    <property type="entry name" value="1PFK/6PFK/LacC"/>
    <property type="match status" value="1"/>
</dbReference>
<dbReference type="EC" id="2.7.1.56" evidence="2 11"/>
<dbReference type="Pfam" id="PF00294">
    <property type="entry name" value="PfkB"/>
    <property type="match status" value="1"/>
</dbReference>
<proteinExistence type="inferred from homology"/>
<comment type="caution">
    <text evidence="13">The sequence shown here is derived from an EMBL/GenBank/DDBJ whole genome shotgun (WGS) entry which is preliminary data.</text>
</comment>
<evidence type="ECO:0000256" key="1">
    <source>
        <dbReference type="ARBA" id="ARBA00010688"/>
    </source>
</evidence>
<comment type="catalytic activity">
    <reaction evidence="9 11">
        <text>beta-D-fructose 1-phosphate + ATP = beta-D-fructose 1,6-bisphosphate + ADP + H(+)</text>
        <dbReference type="Rhea" id="RHEA:14213"/>
        <dbReference type="ChEBI" id="CHEBI:15378"/>
        <dbReference type="ChEBI" id="CHEBI:30616"/>
        <dbReference type="ChEBI" id="CHEBI:32966"/>
        <dbReference type="ChEBI" id="CHEBI:138881"/>
        <dbReference type="ChEBI" id="CHEBI:456216"/>
        <dbReference type="EC" id="2.7.1.56"/>
    </reaction>
</comment>
<dbReference type="Gene3D" id="3.40.1190.20">
    <property type="match status" value="1"/>
</dbReference>
<evidence type="ECO:0000256" key="4">
    <source>
        <dbReference type="ARBA" id="ARBA00022679"/>
    </source>
</evidence>
<evidence type="ECO:0000256" key="3">
    <source>
        <dbReference type="ARBA" id="ARBA00013596"/>
    </source>
</evidence>
<evidence type="ECO:0000256" key="10">
    <source>
        <dbReference type="PIRNR" id="PIRNR000535"/>
    </source>
</evidence>
<evidence type="ECO:0000256" key="5">
    <source>
        <dbReference type="ARBA" id="ARBA00022741"/>
    </source>
</evidence>
<dbReference type="PROSITE" id="PS00584">
    <property type="entry name" value="PFKB_KINASES_2"/>
    <property type="match status" value="1"/>
</dbReference>
<evidence type="ECO:0000256" key="6">
    <source>
        <dbReference type="ARBA" id="ARBA00022777"/>
    </source>
</evidence>